<keyword evidence="4" id="KW-1185">Reference proteome</keyword>
<reference evidence="3" key="2">
    <citation type="submission" date="2020-09" db="EMBL/GenBank/DDBJ databases">
        <authorList>
            <person name="Sun Q."/>
            <person name="Zhou Y."/>
        </authorList>
    </citation>
    <scope>NUCLEOTIDE SEQUENCE</scope>
    <source>
        <strain evidence="3">CGMCC 1.15152</strain>
    </source>
</reference>
<dbReference type="AlphaFoldDB" id="A0A916YFT7"/>
<evidence type="ECO:0000256" key="2">
    <source>
        <dbReference type="SAM" id="Phobius"/>
    </source>
</evidence>
<evidence type="ECO:0000313" key="4">
    <source>
        <dbReference type="Proteomes" id="UP000633205"/>
    </source>
</evidence>
<reference evidence="3" key="1">
    <citation type="journal article" date="2014" name="Int. J. Syst. Evol. Microbiol.">
        <title>Complete genome sequence of Corynebacterium casei LMG S-19264T (=DSM 44701T), isolated from a smear-ripened cheese.</title>
        <authorList>
            <consortium name="US DOE Joint Genome Institute (JGI-PGF)"/>
            <person name="Walter F."/>
            <person name="Albersmeier A."/>
            <person name="Kalinowski J."/>
            <person name="Ruckert C."/>
        </authorList>
    </citation>
    <scope>NUCLEOTIDE SEQUENCE</scope>
    <source>
        <strain evidence="3">CGMCC 1.15152</strain>
    </source>
</reference>
<keyword evidence="2" id="KW-0472">Membrane</keyword>
<evidence type="ECO:0000313" key="3">
    <source>
        <dbReference type="EMBL" id="GGD43506.1"/>
    </source>
</evidence>
<feature type="region of interest" description="Disordered" evidence="1">
    <location>
        <begin position="1"/>
        <end position="68"/>
    </location>
</feature>
<proteinExistence type="predicted"/>
<keyword evidence="2" id="KW-0812">Transmembrane</keyword>
<dbReference type="EMBL" id="BMHO01000002">
    <property type="protein sequence ID" value="GGD43506.1"/>
    <property type="molecule type" value="Genomic_DNA"/>
</dbReference>
<comment type="caution">
    <text evidence="3">The sequence shown here is derived from an EMBL/GenBank/DDBJ whole genome shotgun (WGS) entry which is preliminary data.</text>
</comment>
<gene>
    <name evidence="3" type="ORF">GCM10010915_25710</name>
</gene>
<evidence type="ECO:0000256" key="1">
    <source>
        <dbReference type="SAM" id="MobiDB-lite"/>
    </source>
</evidence>
<dbReference type="RefSeq" id="WP_188712812.1">
    <property type="nucleotide sequence ID" value="NZ_BMHO01000002.1"/>
</dbReference>
<accession>A0A916YFT7</accession>
<feature type="transmembrane region" description="Helical" evidence="2">
    <location>
        <begin position="236"/>
        <end position="258"/>
    </location>
</feature>
<sequence>MSISSGWAERMPWQGSVTGDATLDAVDGSPRPDGAGDVPELVSDDRAVSSDAPADAAELPAGSWSMPDGAVNAIEERLPAGVEPATAERWARQASTPEGRREALNDIGVHMSEEYAERAGLDIDPAGVDASVRALATDEGRAAAMRELGVHMSGHLAERYGVEDAEAARLLEASRALRTPEGRRALMAEYTDGADSDLMRYITGRGDSIGDRREAVQKLLENDRLRGGAARLGRGLLIGGIVLIVVLVGILIGAVALLGSLFDGGADTVAQAATRPAIDWIGAGLLRRVM</sequence>
<name>A0A916YFT7_9MICO</name>
<keyword evidence="2" id="KW-1133">Transmembrane helix</keyword>
<organism evidence="3 4">
    <name type="scientific">Microbacterium faecale</name>
    <dbReference type="NCBI Taxonomy" id="1804630"/>
    <lineage>
        <taxon>Bacteria</taxon>
        <taxon>Bacillati</taxon>
        <taxon>Actinomycetota</taxon>
        <taxon>Actinomycetes</taxon>
        <taxon>Micrococcales</taxon>
        <taxon>Microbacteriaceae</taxon>
        <taxon>Microbacterium</taxon>
    </lineage>
</organism>
<protein>
    <submittedName>
        <fullName evidence="3">Uncharacterized protein</fullName>
    </submittedName>
</protein>
<dbReference type="Proteomes" id="UP000633205">
    <property type="component" value="Unassembled WGS sequence"/>
</dbReference>